<evidence type="ECO:0000256" key="5">
    <source>
        <dbReference type="HAMAP-Rule" id="MF_01604"/>
    </source>
</evidence>
<keyword evidence="8" id="KW-1185">Reference proteome</keyword>
<comment type="similarity">
    <text evidence="5">Belongs to the thiamine kinase family.</text>
</comment>
<keyword evidence="4 5" id="KW-0067">ATP-binding</keyword>
<name>A0ABT5M2M8_9GAMM</name>
<dbReference type="Proteomes" id="UP001214757">
    <property type="component" value="Unassembled WGS sequence"/>
</dbReference>
<dbReference type="PANTHER" id="PTHR22603:SF66">
    <property type="entry name" value="ETHANOLAMINE KINASE"/>
    <property type="match status" value="1"/>
</dbReference>
<comment type="function">
    <text evidence="5">Catalyzes the phosphorylation of thiamine to thiamine phosphate.</text>
</comment>
<evidence type="ECO:0000256" key="4">
    <source>
        <dbReference type="ARBA" id="ARBA00022840"/>
    </source>
</evidence>
<keyword evidence="1 5" id="KW-0808">Transferase</keyword>
<gene>
    <name evidence="5" type="primary">thiK</name>
    <name evidence="7" type="ORF">PSI22_09835</name>
</gene>
<comment type="catalytic activity">
    <reaction evidence="5">
        <text>thiamine + ATP = thiamine phosphate + ADP + H(+)</text>
        <dbReference type="Rhea" id="RHEA:12012"/>
        <dbReference type="ChEBI" id="CHEBI:15378"/>
        <dbReference type="ChEBI" id="CHEBI:18385"/>
        <dbReference type="ChEBI" id="CHEBI:30616"/>
        <dbReference type="ChEBI" id="CHEBI:37575"/>
        <dbReference type="ChEBI" id="CHEBI:456216"/>
        <dbReference type="EC" id="2.7.1.89"/>
    </reaction>
</comment>
<sequence>MKYFGQVAVTLTIDNTLLRMLCQQWPDIPVKNWEIRRLNGLTQGSFSITDGVRQMVGRTQTQNSETLGVDRQRENQVLRRLSSTGIAPKVIAMNGDWLLLEWFSGTKITHETLNLPLLQQLLAQILAILHNHHRLGYPLQLKKQIASQWQQIDHSRLSPRWLRLQKFFMAARTPTTLKIAPAHMDIHPDNLLMTVEGLKLIDWEYAADVDIGFSLAVLFKGNQWDEIQQQTFLDYYCTYASGYADITLLQQRIKRWEPWVRYMMLMWYEVRWHQTKDPQFLALAHPLRQGFKLEH</sequence>
<feature type="domain" description="Aminoglycoside phosphotransferase" evidence="6">
    <location>
        <begin position="69"/>
        <end position="243"/>
    </location>
</feature>
<reference evidence="7 8" key="1">
    <citation type="submission" date="2023-02" db="EMBL/GenBank/DDBJ databases">
        <title>Entomopathogenic bacteria.</title>
        <authorList>
            <person name="Machado R.A."/>
        </authorList>
    </citation>
    <scope>NUCLEOTIDE SEQUENCE [LARGE SCALE GENOMIC DNA]</scope>
    <source>
        <strain evidence="7 8">XENO-7</strain>
    </source>
</reference>
<evidence type="ECO:0000256" key="3">
    <source>
        <dbReference type="ARBA" id="ARBA00022777"/>
    </source>
</evidence>
<dbReference type="HAMAP" id="MF_01604">
    <property type="entry name" value="Thiamine_kinase"/>
    <property type="match status" value="1"/>
</dbReference>
<evidence type="ECO:0000256" key="2">
    <source>
        <dbReference type="ARBA" id="ARBA00022741"/>
    </source>
</evidence>
<dbReference type="InterPro" id="IPR014093">
    <property type="entry name" value="Thiamine_kinase"/>
</dbReference>
<keyword evidence="3 5" id="KW-0418">Kinase</keyword>
<dbReference type="EMBL" id="JAQRFO010000017">
    <property type="protein sequence ID" value="MDC9621931.1"/>
    <property type="molecule type" value="Genomic_DNA"/>
</dbReference>
<dbReference type="InterPro" id="IPR002575">
    <property type="entry name" value="Aminoglycoside_PTrfase"/>
</dbReference>
<dbReference type="RefSeq" id="WP_273579583.1">
    <property type="nucleotide sequence ID" value="NZ_JAQRFO010000017.1"/>
</dbReference>
<evidence type="ECO:0000313" key="7">
    <source>
        <dbReference type="EMBL" id="MDC9621931.1"/>
    </source>
</evidence>
<evidence type="ECO:0000259" key="6">
    <source>
        <dbReference type="Pfam" id="PF01636"/>
    </source>
</evidence>
<proteinExistence type="inferred from homology"/>
<evidence type="ECO:0000313" key="8">
    <source>
        <dbReference type="Proteomes" id="UP001214757"/>
    </source>
</evidence>
<dbReference type="SUPFAM" id="SSF56112">
    <property type="entry name" value="Protein kinase-like (PK-like)"/>
    <property type="match status" value="1"/>
</dbReference>
<dbReference type="InterPro" id="IPR011009">
    <property type="entry name" value="Kinase-like_dom_sf"/>
</dbReference>
<dbReference type="EC" id="2.7.1.89" evidence="5"/>
<protein>
    <recommendedName>
        <fullName evidence="5">Thiamine kinase</fullName>
        <ecNumber evidence="5">2.7.1.89</ecNumber>
    </recommendedName>
</protein>
<comment type="caution">
    <text evidence="7">The sequence shown here is derived from an EMBL/GenBank/DDBJ whole genome shotgun (WGS) entry which is preliminary data.</text>
</comment>
<comment type="pathway">
    <text evidence="5">Cofactor biosynthesis; thiamine diphosphate biosynthesis; thiamine phosphate from thiamine: step 1/1.</text>
</comment>
<dbReference type="Pfam" id="PF01636">
    <property type="entry name" value="APH"/>
    <property type="match status" value="1"/>
</dbReference>
<organism evidence="7 8">
    <name type="scientific">Xenorhabdus aichiensis</name>
    <dbReference type="NCBI Taxonomy" id="3025874"/>
    <lineage>
        <taxon>Bacteria</taxon>
        <taxon>Pseudomonadati</taxon>
        <taxon>Pseudomonadota</taxon>
        <taxon>Gammaproteobacteria</taxon>
        <taxon>Enterobacterales</taxon>
        <taxon>Morganellaceae</taxon>
        <taxon>Xenorhabdus</taxon>
    </lineage>
</organism>
<accession>A0ABT5M2M8</accession>
<dbReference type="Gene3D" id="3.30.200.20">
    <property type="entry name" value="Phosphorylase Kinase, domain 1"/>
    <property type="match status" value="1"/>
</dbReference>
<dbReference type="PANTHER" id="PTHR22603">
    <property type="entry name" value="CHOLINE/ETHANOALAMINE KINASE"/>
    <property type="match status" value="1"/>
</dbReference>
<dbReference type="Gene3D" id="3.90.1200.10">
    <property type="match status" value="1"/>
</dbReference>
<keyword evidence="2 5" id="KW-0547">Nucleotide-binding</keyword>
<evidence type="ECO:0000256" key="1">
    <source>
        <dbReference type="ARBA" id="ARBA00022679"/>
    </source>
</evidence>